<accession>A0A178IHF7</accession>
<feature type="chain" id="PRO_5008088899" description="Thioredoxin domain-containing protein" evidence="2">
    <location>
        <begin position="24"/>
        <end position="142"/>
    </location>
</feature>
<proteinExistence type="predicted"/>
<dbReference type="PROSITE" id="PS51352">
    <property type="entry name" value="THIOREDOXIN_2"/>
    <property type="match status" value="1"/>
</dbReference>
<dbReference type="CDD" id="cd02947">
    <property type="entry name" value="TRX_family"/>
    <property type="match status" value="1"/>
</dbReference>
<protein>
    <recommendedName>
        <fullName evidence="3">Thioredoxin domain-containing protein</fullName>
    </recommendedName>
</protein>
<keyword evidence="1" id="KW-0676">Redox-active center</keyword>
<gene>
    <name evidence="4" type="ORF">AW736_13235</name>
</gene>
<dbReference type="OrthoDB" id="196836at2"/>
<evidence type="ECO:0000256" key="1">
    <source>
        <dbReference type="ARBA" id="ARBA00023284"/>
    </source>
</evidence>
<dbReference type="InterPro" id="IPR017937">
    <property type="entry name" value="Thioredoxin_CS"/>
</dbReference>
<dbReference type="Gene3D" id="3.40.30.10">
    <property type="entry name" value="Glutaredoxin"/>
    <property type="match status" value="1"/>
</dbReference>
<dbReference type="PROSITE" id="PS00194">
    <property type="entry name" value="THIOREDOXIN_1"/>
    <property type="match status" value="1"/>
</dbReference>
<feature type="signal peptide" evidence="2">
    <location>
        <begin position="1"/>
        <end position="23"/>
    </location>
</feature>
<keyword evidence="5" id="KW-1185">Reference proteome</keyword>
<dbReference type="EMBL" id="LRRQ01000096">
    <property type="protein sequence ID" value="OAM89424.1"/>
    <property type="molecule type" value="Genomic_DNA"/>
</dbReference>
<evidence type="ECO:0000259" key="3">
    <source>
        <dbReference type="PROSITE" id="PS51352"/>
    </source>
</evidence>
<keyword evidence="2" id="KW-0732">Signal</keyword>
<dbReference type="InterPro" id="IPR013766">
    <property type="entry name" value="Thioredoxin_domain"/>
</dbReference>
<dbReference type="SUPFAM" id="SSF52833">
    <property type="entry name" value="Thioredoxin-like"/>
    <property type="match status" value="1"/>
</dbReference>
<dbReference type="AlphaFoldDB" id="A0A178IHF7"/>
<sequence>MKKTIPALLLALAIAPLAPFIHAAEKGDTPAIISHGEKVTLAEHLVAGKTTVVDFTSKYCPPCVRLSPLLDKLHAQRDDIAVVKVDINRPKTKGIDWKSPVAQQYQLKSIPHFQIYDAAGNLVAEGKEARAKVSAWLEGIDS</sequence>
<evidence type="ECO:0000313" key="4">
    <source>
        <dbReference type="EMBL" id="OAM89424.1"/>
    </source>
</evidence>
<organism evidence="4 5">
    <name type="scientific">Termitidicoccus mucosus</name>
    <dbReference type="NCBI Taxonomy" id="1184151"/>
    <lineage>
        <taxon>Bacteria</taxon>
        <taxon>Pseudomonadati</taxon>
        <taxon>Verrucomicrobiota</taxon>
        <taxon>Opitutia</taxon>
        <taxon>Opitutales</taxon>
        <taxon>Opitutaceae</taxon>
        <taxon>Termitidicoccus</taxon>
    </lineage>
</organism>
<evidence type="ECO:0000256" key="2">
    <source>
        <dbReference type="SAM" id="SignalP"/>
    </source>
</evidence>
<name>A0A178IHF7_9BACT</name>
<dbReference type="Proteomes" id="UP000078486">
    <property type="component" value="Unassembled WGS sequence"/>
</dbReference>
<dbReference type="STRING" id="1184151.AW736_13235"/>
<reference evidence="4 5" key="1">
    <citation type="submission" date="2016-01" db="EMBL/GenBank/DDBJ databases">
        <title>High potential of lignocellulose degradation of a new Verrucomicrobia species.</title>
        <authorList>
            <person name="Wang Y."/>
            <person name="Shi Y."/>
            <person name="Qiu Z."/>
            <person name="Liu S."/>
            <person name="Yang H."/>
        </authorList>
    </citation>
    <scope>NUCLEOTIDE SEQUENCE [LARGE SCALE GENOMIC DNA]</scope>
    <source>
        <strain evidence="4 5">TSB47</strain>
    </source>
</reference>
<evidence type="ECO:0000313" key="5">
    <source>
        <dbReference type="Proteomes" id="UP000078486"/>
    </source>
</evidence>
<dbReference type="RefSeq" id="WP_068770673.1">
    <property type="nucleotide sequence ID" value="NZ_CP109796.1"/>
</dbReference>
<dbReference type="InterPro" id="IPR036249">
    <property type="entry name" value="Thioredoxin-like_sf"/>
</dbReference>
<dbReference type="Pfam" id="PF00085">
    <property type="entry name" value="Thioredoxin"/>
    <property type="match status" value="1"/>
</dbReference>
<comment type="caution">
    <text evidence="4">The sequence shown here is derived from an EMBL/GenBank/DDBJ whole genome shotgun (WGS) entry which is preliminary data.</text>
</comment>
<feature type="domain" description="Thioredoxin" evidence="3">
    <location>
        <begin position="11"/>
        <end position="142"/>
    </location>
</feature>